<evidence type="ECO:0000313" key="2">
    <source>
        <dbReference type="Proteomes" id="UP000262142"/>
    </source>
</evidence>
<name>A0A383U2N7_9FLAO</name>
<evidence type="ECO:0008006" key="3">
    <source>
        <dbReference type="Google" id="ProtNLM"/>
    </source>
</evidence>
<accession>A0A383U2N7</accession>
<gene>
    <name evidence="1" type="ORF">SAMEA104719789_01612</name>
</gene>
<evidence type="ECO:0000313" key="1">
    <source>
        <dbReference type="EMBL" id="SZD74154.1"/>
    </source>
</evidence>
<protein>
    <recommendedName>
        <fullName evidence="3">Outer membrane protein beta-barrel domain-containing protein</fullName>
    </recommendedName>
</protein>
<dbReference type="RefSeq" id="WP_119059778.1">
    <property type="nucleotide sequence ID" value="NZ_UNSC01000008.1"/>
</dbReference>
<keyword evidence="2" id="KW-1185">Reference proteome</keyword>
<dbReference type="OrthoDB" id="883248at2"/>
<dbReference type="Proteomes" id="UP000262142">
    <property type="component" value="Unassembled WGS sequence"/>
</dbReference>
<reference evidence="1 2" key="1">
    <citation type="submission" date="2018-09" db="EMBL/GenBank/DDBJ databases">
        <authorList>
            <consortium name="Pathogen Informatics"/>
        </authorList>
    </citation>
    <scope>NUCLEOTIDE SEQUENCE [LARGE SCALE GENOMIC DNA]</scope>
    <source>
        <strain evidence="1 2">OH-22767</strain>
    </source>
</reference>
<proteinExistence type="predicted"/>
<sequence>MNLKKLVSASVILFSVAFSFGQEQSLQSLGKVSVNFSSLSIDYQFPISESWVMEPRVGIAPAHQITSDGNIIPSFLYKSIFIANEFRYLYSFAKRAKLGRDTKLNSASYLGLKTRYNFDTFNTSYGNTLSLAGVWGLQRNLDSNFLFNFHAGLGLVRDFYIKKSVVYPEFSIGFSYVLFK</sequence>
<dbReference type="EMBL" id="UNSC01000008">
    <property type="protein sequence ID" value="SZD74154.1"/>
    <property type="molecule type" value="Genomic_DNA"/>
</dbReference>
<dbReference type="AlphaFoldDB" id="A0A383U2N7"/>
<organism evidence="1 2">
    <name type="scientific">Candidatus Ornithobacterium hominis</name>
    <dbReference type="NCBI Taxonomy" id="2497989"/>
    <lineage>
        <taxon>Bacteria</taxon>
        <taxon>Pseudomonadati</taxon>
        <taxon>Bacteroidota</taxon>
        <taxon>Flavobacteriia</taxon>
        <taxon>Flavobacteriales</taxon>
        <taxon>Weeksellaceae</taxon>
        <taxon>Ornithobacterium</taxon>
    </lineage>
</organism>